<gene>
    <name evidence="2" type="ORF">DJ90_4062</name>
</gene>
<dbReference type="SUPFAM" id="SSF109854">
    <property type="entry name" value="DinB/YfiT-like putative metalloenzymes"/>
    <property type="match status" value="1"/>
</dbReference>
<dbReference type="Pfam" id="PF12867">
    <property type="entry name" value="DinB_2"/>
    <property type="match status" value="1"/>
</dbReference>
<dbReference type="EMBL" id="JMQA01000017">
    <property type="protein sequence ID" value="KFN10756.1"/>
    <property type="molecule type" value="Genomic_DNA"/>
</dbReference>
<dbReference type="RefSeq" id="WP_227872748.1">
    <property type="nucleotide sequence ID" value="NZ_BGML01000003.1"/>
</dbReference>
<dbReference type="Gene3D" id="1.20.120.450">
    <property type="entry name" value="dinb family like domain"/>
    <property type="match status" value="1"/>
</dbReference>
<dbReference type="HOGENOM" id="CLU_132482_0_0_9"/>
<feature type="domain" description="DinB-like" evidence="1">
    <location>
        <begin position="29"/>
        <end position="161"/>
    </location>
</feature>
<dbReference type="GeneID" id="77007082"/>
<accession>A0A091A365</accession>
<dbReference type="AlphaFoldDB" id="A0A091A365"/>
<name>A0A091A365_PAEMA</name>
<protein>
    <submittedName>
        <fullName evidence="2">DinB family protein</fullName>
    </submittedName>
</protein>
<dbReference type="InterPro" id="IPR024775">
    <property type="entry name" value="DinB-like"/>
</dbReference>
<dbReference type="Proteomes" id="UP000029278">
    <property type="component" value="Unassembled WGS sequence"/>
</dbReference>
<evidence type="ECO:0000259" key="1">
    <source>
        <dbReference type="Pfam" id="PF12867"/>
    </source>
</evidence>
<comment type="caution">
    <text evidence="2">The sequence shown here is derived from an EMBL/GenBank/DDBJ whole genome shotgun (WGS) entry which is preliminary data.</text>
</comment>
<evidence type="ECO:0000313" key="3">
    <source>
        <dbReference type="Proteomes" id="UP000029278"/>
    </source>
</evidence>
<organism evidence="2 3">
    <name type="scientific">Paenibacillus macerans</name>
    <name type="common">Bacillus macerans</name>
    <dbReference type="NCBI Taxonomy" id="44252"/>
    <lineage>
        <taxon>Bacteria</taxon>
        <taxon>Bacillati</taxon>
        <taxon>Bacillota</taxon>
        <taxon>Bacilli</taxon>
        <taxon>Bacillales</taxon>
        <taxon>Paenibacillaceae</taxon>
        <taxon>Paenibacillus</taxon>
    </lineage>
</organism>
<dbReference type="PATRIC" id="fig|44252.3.peg.1166"/>
<dbReference type="InterPro" id="IPR034660">
    <property type="entry name" value="DinB/YfiT-like"/>
</dbReference>
<sequence length="167" mass="19184">MKQIDLQPVTGMSPVIGLLHAMVRFNFLRLKQAVEGLTQKKIDYKGPKGEQNSIAQLIRHLTVVDLHWVYRLQKAEVPAEYTAKFGPMYDADGKLPMVKNVPLQTLLEDYEQIQEMLKEVCLKLDDDELLKEVPYENGNTATVRWGIWHIADHSRHHYAHIVGLKKG</sequence>
<proteinExistence type="predicted"/>
<evidence type="ECO:0000313" key="2">
    <source>
        <dbReference type="EMBL" id="KFN10756.1"/>
    </source>
</evidence>
<keyword evidence="3" id="KW-1185">Reference proteome</keyword>
<reference evidence="2 3" key="1">
    <citation type="submission" date="2014-04" db="EMBL/GenBank/DDBJ databases">
        <authorList>
            <person name="Bishop-Lilly K.A."/>
            <person name="Broomall S.M."/>
            <person name="Chain P.S."/>
            <person name="Chertkov O."/>
            <person name="Coyne S.R."/>
            <person name="Daligault H.E."/>
            <person name="Davenport K.W."/>
            <person name="Erkkila T."/>
            <person name="Frey K.G."/>
            <person name="Gibbons H.S."/>
            <person name="Gu W."/>
            <person name="Jaissle J."/>
            <person name="Johnson S.L."/>
            <person name="Koroleva G.I."/>
            <person name="Ladner J.T."/>
            <person name="Lo C.-C."/>
            <person name="Minogue T.D."/>
            <person name="Munk C."/>
            <person name="Palacios G.F."/>
            <person name="Redden C.L."/>
            <person name="Rosenzweig C.N."/>
            <person name="Scholz M.B."/>
            <person name="Teshima H."/>
            <person name="Xu Y."/>
        </authorList>
    </citation>
    <scope>NUCLEOTIDE SEQUENCE [LARGE SCALE GENOMIC DNA]</scope>
    <source>
        <strain evidence="2 3">8244</strain>
    </source>
</reference>